<dbReference type="InterPro" id="IPR011701">
    <property type="entry name" value="MFS"/>
</dbReference>
<dbReference type="PANTHER" id="PTHR23513:SF11">
    <property type="entry name" value="STAPHYLOFERRIN A TRANSPORTER"/>
    <property type="match status" value="1"/>
</dbReference>
<feature type="transmembrane region" description="Helical" evidence="6">
    <location>
        <begin position="215"/>
        <end position="237"/>
    </location>
</feature>
<accession>A0A1G9EIH0</accession>
<dbReference type="InterPro" id="IPR036259">
    <property type="entry name" value="MFS_trans_sf"/>
</dbReference>
<feature type="transmembrane region" description="Helical" evidence="6">
    <location>
        <begin position="370"/>
        <end position="390"/>
    </location>
</feature>
<keyword evidence="2" id="KW-1003">Cell membrane</keyword>
<keyword evidence="5 6" id="KW-0472">Membrane</keyword>
<evidence type="ECO:0000256" key="3">
    <source>
        <dbReference type="ARBA" id="ARBA00022692"/>
    </source>
</evidence>
<dbReference type="Gene3D" id="1.20.1250.20">
    <property type="entry name" value="MFS general substrate transporter like domains"/>
    <property type="match status" value="1"/>
</dbReference>
<evidence type="ECO:0000256" key="4">
    <source>
        <dbReference type="ARBA" id="ARBA00022989"/>
    </source>
</evidence>
<feature type="transmembrane region" description="Helical" evidence="6">
    <location>
        <begin position="43"/>
        <end position="63"/>
    </location>
</feature>
<organism evidence="7 8">
    <name type="scientific">Streptomyces indicus</name>
    <dbReference type="NCBI Taxonomy" id="417292"/>
    <lineage>
        <taxon>Bacteria</taxon>
        <taxon>Bacillati</taxon>
        <taxon>Actinomycetota</taxon>
        <taxon>Actinomycetes</taxon>
        <taxon>Kitasatosporales</taxon>
        <taxon>Streptomycetaceae</taxon>
        <taxon>Streptomyces</taxon>
    </lineage>
</organism>
<name>A0A1G9EIH0_9ACTN</name>
<dbReference type="STRING" id="417292.SAMN05421806_111190"/>
<dbReference type="GO" id="GO:0022857">
    <property type="term" value="F:transmembrane transporter activity"/>
    <property type="evidence" value="ECO:0007669"/>
    <property type="project" value="InterPro"/>
</dbReference>
<evidence type="ECO:0000313" key="7">
    <source>
        <dbReference type="EMBL" id="SDK75888.1"/>
    </source>
</evidence>
<keyword evidence="8" id="KW-1185">Reference proteome</keyword>
<dbReference type="CDD" id="cd06173">
    <property type="entry name" value="MFS_MefA_like"/>
    <property type="match status" value="1"/>
</dbReference>
<dbReference type="RefSeq" id="WP_093614004.1">
    <property type="nucleotide sequence ID" value="NZ_FNFF01000011.1"/>
</dbReference>
<dbReference type="PANTHER" id="PTHR23513">
    <property type="entry name" value="INTEGRAL MEMBRANE EFFLUX PROTEIN-RELATED"/>
    <property type="match status" value="1"/>
</dbReference>
<feature type="transmembrane region" description="Helical" evidence="6">
    <location>
        <begin position="343"/>
        <end position="364"/>
    </location>
</feature>
<feature type="transmembrane region" description="Helical" evidence="6">
    <location>
        <begin position="303"/>
        <end position="322"/>
    </location>
</feature>
<evidence type="ECO:0000313" key="8">
    <source>
        <dbReference type="Proteomes" id="UP000199155"/>
    </source>
</evidence>
<feature type="transmembrane region" description="Helical" evidence="6">
    <location>
        <begin position="12"/>
        <end position="36"/>
    </location>
</feature>
<evidence type="ECO:0000256" key="2">
    <source>
        <dbReference type="ARBA" id="ARBA00022475"/>
    </source>
</evidence>
<evidence type="ECO:0000256" key="6">
    <source>
        <dbReference type="SAM" id="Phobius"/>
    </source>
</evidence>
<proteinExistence type="predicted"/>
<dbReference type="SUPFAM" id="SSF103473">
    <property type="entry name" value="MFS general substrate transporter"/>
    <property type="match status" value="1"/>
</dbReference>
<keyword evidence="3 6" id="KW-0812">Transmembrane</keyword>
<protein>
    <submittedName>
        <fullName evidence="7">Predicted arabinose efflux permease, MFS family</fullName>
    </submittedName>
</protein>
<evidence type="ECO:0000256" key="1">
    <source>
        <dbReference type="ARBA" id="ARBA00004651"/>
    </source>
</evidence>
<evidence type="ECO:0000256" key="5">
    <source>
        <dbReference type="ARBA" id="ARBA00023136"/>
    </source>
</evidence>
<dbReference type="OrthoDB" id="3539228at2"/>
<feature type="transmembrane region" description="Helical" evidence="6">
    <location>
        <begin position="249"/>
        <end position="270"/>
    </location>
</feature>
<feature type="transmembrane region" description="Helical" evidence="6">
    <location>
        <begin position="277"/>
        <end position="297"/>
    </location>
</feature>
<sequence>MPHPLRTLNFRLFFVGRSLSLIGDAVIPAALALAVLEISSSPSAMALVLACAMVPKLVLLPFGGVAGDWFHARTVALTTDGVRAASQLFVAVELLAGDPQLWQIAVAEAIGGAASAFALPTVAPLTTGTVEPDQLHRANAALGIVHSSARFGGPALAGLLVYLAGPGLAFLLDGVSFAVSALLLACTRVRKVPVERRALRADLVAGWREVRSRDWYWVSLVGHSAWNGAAAVLMTIGPALAVREFGGETAWVVLLQVGAAGLLLGSLLAARARPRRPILTANLGLATYALPLGLFAAGAPAPLVIGAYGIAQAGLGFLSPVWETAVQQAIPPHALARVVSYDWLLSLGAMPLGYALAPLAAGLWGADAPLWIAAGVVAVACAGTALVPGVRDFRARTPERAPVAEPVT</sequence>
<gene>
    <name evidence="7" type="ORF">SAMN05421806_111190</name>
</gene>
<reference evidence="7 8" key="1">
    <citation type="submission" date="2016-10" db="EMBL/GenBank/DDBJ databases">
        <authorList>
            <person name="de Groot N.N."/>
        </authorList>
    </citation>
    <scope>NUCLEOTIDE SEQUENCE [LARGE SCALE GENOMIC DNA]</scope>
    <source>
        <strain evidence="7 8">CGMCC 4.5727</strain>
    </source>
</reference>
<dbReference type="EMBL" id="FNFF01000011">
    <property type="protein sequence ID" value="SDK75888.1"/>
    <property type="molecule type" value="Genomic_DNA"/>
</dbReference>
<dbReference type="Pfam" id="PF07690">
    <property type="entry name" value="MFS_1"/>
    <property type="match status" value="1"/>
</dbReference>
<dbReference type="AlphaFoldDB" id="A0A1G9EIH0"/>
<dbReference type="Proteomes" id="UP000199155">
    <property type="component" value="Unassembled WGS sequence"/>
</dbReference>
<comment type="subcellular location">
    <subcellularLocation>
        <location evidence="1">Cell membrane</location>
        <topology evidence="1">Multi-pass membrane protein</topology>
    </subcellularLocation>
</comment>
<keyword evidence="4 6" id="KW-1133">Transmembrane helix</keyword>
<dbReference type="GO" id="GO:0005886">
    <property type="term" value="C:plasma membrane"/>
    <property type="evidence" value="ECO:0007669"/>
    <property type="project" value="UniProtKB-SubCell"/>
</dbReference>